<comment type="function">
    <text evidence="14">Reversible hydration of carbon dioxide.</text>
</comment>
<dbReference type="KEGG" id="oga:100949481"/>
<dbReference type="GO" id="GO:0070062">
    <property type="term" value="C:extracellular exosome"/>
    <property type="evidence" value="ECO:0007669"/>
    <property type="project" value="Ensembl"/>
</dbReference>
<dbReference type="PROSITE" id="PS00162">
    <property type="entry name" value="ALPHA_CA_1"/>
    <property type="match status" value="1"/>
</dbReference>
<dbReference type="RefSeq" id="XP_003795652.1">
    <property type="nucleotide sequence ID" value="XM_003795604.3"/>
</dbReference>
<dbReference type="GO" id="GO:0005802">
    <property type="term" value="C:trans-Golgi network"/>
    <property type="evidence" value="ECO:0007669"/>
    <property type="project" value="Ensembl"/>
</dbReference>
<dbReference type="SUPFAM" id="SSF51069">
    <property type="entry name" value="Carbonic anhydrase"/>
    <property type="match status" value="1"/>
</dbReference>
<evidence type="ECO:0000256" key="5">
    <source>
        <dbReference type="ARBA" id="ARBA00022475"/>
    </source>
</evidence>
<dbReference type="InterPro" id="IPR036398">
    <property type="entry name" value="CA_dom_sf"/>
</dbReference>
<dbReference type="Proteomes" id="UP000005225">
    <property type="component" value="Unassembled WGS sequence"/>
</dbReference>
<accession>H0WMS5</accession>
<feature type="signal peptide" evidence="14">
    <location>
        <begin position="1"/>
        <end position="19"/>
    </location>
</feature>
<comment type="similarity">
    <text evidence="3 14">Belongs to the alpha-carbonic anhydrase family.</text>
</comment>
<dbReference type="GO" id="GO:0015701">
    <property type="term" value="P:bicarbonate transport"/>
    <property type="evidence" value="ECO:0007669"/>
    <property type="project" value="Ensembl"/>
</dbReference>
<evidence type="ECO:0000256" key="10">
    <source>
        <dbReference type="ARBA" id="ARBA00023239"/>
    </source>
</evidence>
<dbReference type="FunCoup" id="H0WMS5">
    <property type="interactions" value="178"/>
</dbReference>
<protein>
    <recommendedName>
        <fullName evidence="14">Carbonic anhydrase</fullName>
        <ecNumber evidence="14">4.2.1.1</ecNumber>
    </recommendedName>
</protein>
<dbReference type="OrthoDB" id="429145at2759"/>
<dbReference type="InterPro" id="IPR018338">
    <property type="entry name" value="Carbonic_anhydrase_a-class_CS"/>
</dbReference>
<reference evidence="16" key="2">
    <citation type="submission" date="2025-08" db="UniProtKB">
        <authorList>
            <consortium name="Ensembl"/>
        </authorList>
    </citation>
    <scope>IDENTIFICATION</scope>
</reference>
<evidence type="ECO:0000256" key="12">
    <source>
        <dbReference type="ARBA" id="ARBA00045603"/>
    </source>
</evidence>
<dbReference type="InParanoid" id="H0WMS5"/>
<dbReference type="GO" id="GO:0004089">
    <property type="term" value="F:carbonate dehydratase activity"/>
    <property type="evidence" value="ECO:0007669"/>
    <property type="project" value="UniProtKB-UniRule"/>
</dbReference>
<dbReference type="Pfam" id="PF00194">
    <property type="entry name" value="Carb_anhydrase"/>
    <property type="match status" value="1"/>
</dbReference>
<dbReference type="GO" id="GO:0005791">
    <property type="term" value="C:rough endoplasmic reticulum"/>
    <property type="evidence" value="ECO:0007669"/>
    <property type="project" value="Ensembl"/>
</dbReference>
<evidence type="ECO:0000313" key="17">
    <source>
        <dbReference type="Proteomes" id="UP000005225"/>
    </source>
</evidence>
<evidence type="ECO:0000256" key="2">
    <source>
        <dbReference type="ARBA" id="ARBA00004609"/>
    </source>
</evidence>
<dbReference type="PROSITE" id="PS51144">
    <property type="entry name" value="ALPHA_CA_2"/>
    <property type="match status" value="1"/>
</dbReference>
<evidence type="ECO:0000256" key="8">
    <source>
        <dbReference type="ARBA" id="ARBA00022833"/>
    </source>
</evidence>
<evidence type="ECO:0000256" key="1">
    <source>
        <dbReference type="ARBA" id="ARBA00001947"/>
    </source>
</evidence>
<dbReference type="CTD" id="762"/>
<dbReference type="GO" id="GO:0009897">
    <property type="term" value="C:external side of plasma membrane"/>
    <property type="evidence" value="ECO:0007669"/>
    <property type="project" value="Ensembl"/>
</dbReference>
<dbReference type="FunFam" id="3.10.200.10:FF:000003">
    <property type="entry name" value="Carbonic anhydrase 12"/>
    <property type="match status" value="1"/>
</dbReference>
<evidence type="ECO:0000256" key="4">
    <source>
        <dbReference type="ARBA" id="ARBA00011736"/>
    </source>
</evidence>
<keyword evidence="7 14" id="KW-0479">Metal-binding</keyword>
<dbReference type="STRING" id="30611.ENSOGAP00000003066"/>
<evidence type="ECO:0000256" key="11">
    <source>
        <dbReference type="ARBA" id="ARBA00023288"/>
    </source>
</evidence>
<evidence type="ECO:0000256" key="3">
    <source>
        <dbReference type="ARBA" id="ARBA00010718"/>
    </source>
</evidence>
<dbReference type="GO" id="GO:0030658">
    <property type="term" value="C:transport vesicle membrane"/>
    <property type="evidence" value="ECO:0007669"/>
    <property type="project" value="Ensembl"/>
</dbReference>
<comment type="catalytic activity">
    <reaction evidence="13">
        <text>hydrogencarbonate + H(+) = CO2 + H2O</text>
        <dbReference type="Rhea" id="RHEA:10748"/>
        <dbReference type="ChEBI" id="CHEBI:15377"/>
        <dbReference type="ChEBI" id="CHEBI:15378"/>
        <dbReference type="ChEBI" id="CHEBI:16526"/>
        <dbReference type="ChEBI" id="CHEBI:17544"/>
        <dbReference type="EC" id="4.2.1.1"/>
    </reaction>
    <physiologicalReaction direction="left-to-right" evidence="13">
        <dbReference type="Rhea" id="RHEA:10749"/>
    </physiologicalReaction>
    <physiologicalReaction direction="right-to-left" evidence="13">
        <dbReference type="Rhea" id="RHEA:10750"/>
    </physiologicalReaction>
</comment>
<keyword evidence="17" id="KW-1185">Reference proteome</keyword>
<dbReference type="PANTHER" id="PTHR18952">
    <property type="entry name" value="CARBONIC ANHYDRASE"/>
    <property type="match status" value="1"/>
</dbReference>
<comment type="cofactor">
    <cofactor evidence="1 14">
        <name>Zn(2+)</name>
        <dbReference type="ChEBI" id="CHEBI:29105"/>
    </cofactor>
</comment>
<dbReference type="InterPro" id="IPR001148">
    <property type="entry name" value="CA_dom"/>
</dbReference>
<keyword evidence="6" id="KW-0472">Membrane</keyword>
<feature type="chain" id="PRO_5025095451" description="Carbonic anhydrase" evidence="14">
    <location>
        <begin position="20"/>
        <end position="314"/>
    </location>
</feature>
<comment type="subcellular location">
    <subcellularLocation>
        <location evidence="2">Cell membrane</location>
        <topology evidence="2">Lipid-anchor</topology>
        <topology evidence="2">GPI-anchor</topology>
    </subcellularLocation>
</comment>
<keyword evidence="10 14" id="KW-0456">Lyase</keyword>
<reference evidence="17" key="1">
    <citation type="submission" date="2011-03" db="EMBL/GenBank/DDBJ databases">
        <title>Version 3 of the genome sequence of Otolemur garnettii (Bushbaby).</title>
        <authorList>
            <consortium name="The Broad Institute Genome Sequencing Platform"/>
            <person name="Di Palma F."/>
            <person name="Johnson J."/>
            <person name="Lander E.S."/>
            <person name="Lindblad-Toh K."/>
            <person name="Jaffe D.B."/>
            <person name="Gnerre S."/>
            <person name="MacCallum I."/>
            <person name="Przybylski D."/>
            <person name="Ribeiro F.J."/>
            <person name="Burton J.N."/>
            <person name="Walker B.J."/>
            <person name="Sharpe T."/>
            <person name="Hall G."/>
        </authorList>
    </citation>
    <scope>NUCLEOTIDE SEQUENCE [LARGE SCALE GENOMIC DNA]</scope>
</reference>
<dbReference type="EMBL" id="AAQR03121835">
    <property type="status" value="NOT_ANNOTATED_CDS"/>
    <property type="molecule type" value="Genomic_DNA"/>
</dbReference>
<dbReference type="GO" id="GO:0031526">
    <property type="term" value="C:brush border membrane"/>
    <property type="evidence" value="ECO:0007669"/>
    <property type="project" value="Ensembl"/>
</dbReference>
<sequence length="314" mass="35413">MWRLLALLVFAAARTSAAAESHWCYEIQAEAPNQLCLGPSNWTGSCQKNRQSPIDIVTSKAKEDQTLGHFIFSGYDKKEKRNVSNNGHSVEVTLKNDNIEISGGGLPTGYQATQLHLHWSSEMNAGSEHSIDGKRFAMEMHIVHNKKVTGTSKSAKEAQNTGDDIAVLAFLVKEGPKENEGFWPLVEALAHIPKPGMDTEMREFSLWDMLPKEEKLRHYFRYQGSLTTPNCDETVVWTVFQESIELRRDQILVFSQKLWYDAEQRVNMTDNVRPVQRLGDRTVFKSQAPGQLLPLPLPTLLVPTLTYLAAGFLR</sequence>
<evidence type="ECO:0000313" key="16">
    <source>
        <dbReference type="Ensembl" id="ENSOGAP00000003066.2"/>
    </source>
</evidence>
<dbReference type="PANTHER" id="PTHR18952:SF95">
    <property type="entry name" value="CARBONIC ANHYDRASE 4"/>
    <property type="match status" value="1"/>
</dbReference>
<dbReference type="GO" id="GO:0030667">
    <property type="term" value="C:secretory granule membrane"/>
    <property type="evidence" value="ECO:0007669"/>
    <property type="project" value="Ensembl"/>
</dbReference>
<keyword evidence="6" id="KW-0336">GPI-anchor</keyword>
<comment type="subunit">
    <text evidence="4">Interacts with SLC4A4.</text>
</comment>
<dbReference type="Gene3D" id="3.10.200.10">
    <property type="entry name" value="Alpha carbonic anhydrase"/>
    <property type="match status" value="1"/>
</dbReference>
<gene>
    <name evidence="16" type="primary">CA4</name>
</gene>
<dbReference type="InterPro" id="IPR023561">
    <property type="entry name" value="Carbonic_anhydrase_a-class"/>
</dbReference>
<keyword evidence="8 14" id="KW-0862">Zinc</keyword>
<keyword evidence="9" id="KW-0325">Glycoprotein</keyword>
<keyword evidence="14" id="KW-0732">Signal</keyword>
<dbReference type="GeneID" id="100949481"/>
<dbReference type="GO" id="GO:0005793">
    <property type="term" value="C:endoplasmic reticulum-Golgi intermediate compartment"/>
    <property type="evidence" value="ECO:0007669"/>
    <property type="project" value="Ensembl"/>
</dbReference>
<dbReference type="OMA" id="AVEFHLH"/>
<feature type="domain" description="Alpha-carbonic anhydrase" evidence="15">
    <location>
        <begin position="21"/>
        <end position="287"/>
    </location>
</feature>
<dbReference type="SMART" id="SM01057">
    <property type="entry name" value="Carb_anhydrase"/>
    <property type="match status" value="1"/>
</dbReference>
<dbReference type="AlphaFoldDB" id="H0WMS5"/>
<dbReference type="GO" id="GO:0048471">
    <property type="term" value="C:perinuclear region of cytoplasm"/>
    <property type="evidence" value="ECO:0007669"/>
    <property type="project" value="Ensembl"/>
</dbReference>
<comment type="function">
    <text evidence="12">Catalyzes the reversible hydration of carbon dioxide into bicarbonate and protons and thus is essential to maintaining intracellular and extracellular pH. May stimulate the sodium/bicarbonate transporter activity of SLC4A4 that acts in pH homeostasis. It is essential for acid overload removal from the retina and retina epithelium, and acid release in the choriocapillaris in the choroid.</text>
</comment>
<dbReference type="Ensembl" id="ENSOGAT00000003441.2">
    <property type="protein sequence ID" value="ENSOGAP00000003066.2"/>
    <property type="gene ID" value="ENSOGAG00000003438.2"/>
</dbReference>
<dbReference type="GeneTree" id="ENSGT00940000155690"/>
<evidence type="ECO:0000256" key="14">
    <source>
        <dbReference type="RuleBase" id="RU367011"/>
    </source>
</evidence>
<reference evidence="16" key="3">
    <citation type="submission" date="2025-09" db="UniProtKB">
        <authorList>
            <consortium name="Ensembl"/>
        </authorList>
    </citation>
    <scope>IDENTIFICATION</scope>
</reference>
<proteinExistence type="inferred from homology"/>
<dbReference type="eggNOG" id="KOG0382">
    <property type="taxonomic scope" value="Eukaryota"/>
</dbReference>
<keyword evidence="11" id="KW-0449">Lipoprotein</keyword>
<evidence type="ECO:0000256" key="13">
    <source>
        <dbReference type="ARBA" id="ARBA00049061"/>
    </source>
</evidence>
<name>H0WMS5_OTOGA</name>
<evidence type="ECO:0000259" key="15">
    <source>
        <dbReference type="PROSITE" id="PS51144"/>
    </source>
</evidence>
<keyword evidence="5" id="KW-1003">Cell membrane</keyword>
<evidence type="ECO:0000256" key="7">
    <source>
        <dbReference type="ARBA" id="ARBA00022723"/>
    </source>
</evidence>
<evidence type="ECO:0000256" key="6">
    <source>
        <dbReference type="ARBA" id="ARBA00022622"/>
    </source>
</evidence>
<organism evidence="16 17">
    <name type="scientific">Otolemur garnettii</name>
    <name type="common">Small-eared galago</name>
    <name type="synonym">Garnett's greater bushbaby</name>
    <dbReference type="NCBI Taxonomy" id="30611"/>
    <lineage>
        <taxon>Eukaryota</taxon>
        <taxon>Metazoa</taxon>
        <taxon>Chordata</taxon>
        <taxon>Craniata</taxon>
        <taxon>Vertebrata</taxon>
        <taxon>Euteleostomi</taxon>
        <taxon>Mammalia</taxon>
        <taxon>Eutheria</taxon>
        <taxon>Euarchontoglires</taxon>
        <taxon>Primates</taxon>
        <taxon>Strepsirrhini</taxon>
        <taxon>Lorisiformes</taxon>
        <taxon>Galagidae</taxon>
        <taxon>Otolemur</taxon>
    </lineage>
</organism>
<evidence type="ECO:0000256" key="9">
    <source>
        <dbReference type="ARBA" id="ARBA00023180"/>
    </source>
</evidence>
<dbReference type="HOGENOM" id="CLU_039326_2_2_1"/>
<dbReference type="GO" id="GO:0008270">
    <property type="term" value="F:zinc ion binding"/>
    <property type="evidence" value="ECO:0007669"/>
    <property type="project" value="UniProtKB-UniRule"/>
</dbReference>
<dbReference type="EC" id="4.2.1.1" evidence="14"/>